<keyword evidence="3" id="KW-0479">Metal-binding</keyword>
<dbReference type="PROSITE" id="PS50089">
    <property type="entry name" value="ZF_RING_2"/>
    <property type="match status" value="1"/>
</dbReference>
<dbReference type="Proteomes" id="UP001515480">
    <property type="component" value="Unassembled WGS sequence"/>
</dbReference>
<keyword evidence="7 11" id="KW-1133">Transmembrane helix</keyword>
<keyword evidence="14" id="KW-1185">Reference proteome</keyword>
<dbReference type="Pfam" id="PF00097">
    <property type="entry name" value="zf-C3HC4"/>
    <property type="match status" value="1"/>
</dbReference>
<dbReference type="GO" id="GO:1904294">
    <property type="term" value="P:positive regulation of ERAD pathway"/>
    <property type="evidence" value="ECO:0007669"/>
    <property type="project" value="InterPro"/>
</dbReference>
<sequence length="362" mass="39514">MGAHASHEALQAFRRGGSFTLISSRMRGPFPSSTGTSDSRLDEAAAEGAPSPSEAEAEASRLIGGAGAAARNDLYAGARWVEEALPFSLLLAFVYIQNHLASIFELGWLVFMLGAANERMRWLTALKEHHREPRKLLLLGALLSSQIALITLLEGGAVLQQLALRTELPSSLALTEVLWLVLLTDLLCRYALMLLKTLLALALPLSTRRLRRLFSLVEEGGSCYRSVLPVPVWHAWLVHAAERHMRGPISLIYLTFKLSVLVERLRATAAMAHAVLLHQVLVGRHASEAEMLELGEELCSICQEPMSCPISLDECGHVFCEQCILSWCERSSAPTCPLCRTPLAAAACINSDGTTSLLPQLF</sequence>
<evidence type="ECO:0000256" key="4">
    <source>
        <dbReference type="ARBA" id="ARBA00022771"/>
    </source>
</evidence>
<dbReference type="InterPro" id="IPR018957">
    <property type="entry name" value="Znf_C3HC4_RING-type"/>
</dbReference>
<gene>
    <name evidence="13" type="ORF">AB1Y20_002642</name>
</gene>
<dbReference type="InterPro" id="IPR044235">
    <property type="entry name" value="RNFT1/2"/>
</dbReference>
<feature type="transmembrane region" description="Helical" evidence="11">
    <location>
        <begin position="136"/>
        <end position="157"/>
    </location>
</feature>
<dbReference type="InterPro" id="IPR013083">
    <property type="entry name" value="Znf_RING/FYVE/PHD"/>
</dbReference>
<organism evidence="13 14">
    <name type="scientific">Prymnesium parvum</name>
    <name type="common">Toxic golden alga</name>
    <dbReference type="NCBI Taxonomy" id="97485"/>
    <lineage>
        <taxon>Eukaryota</taxon>
        <taxon>Haptista</taxon>
        <taxon>Haptophyta</taxon>
        <taxon>Prymnesiophyceae</taxon>
        <taxon>Prymnesiales</taxon>
        <taxon>Prymnesiaceae</taxon>
        <taxon>Prymnesium</taxon>
    </lineage>
</organism>
<evidence type="ECO:0000256" key="9">
    <source>
        <dbReference type="PROSITE-ProRule" id="PRU00175"/>
    </source>
</evidence>
<dbReference type="GO" id="GO:0061630">
    <property type="term" value="F:ubiquitin protein ligase activity"/>
    <property type="evidence" value="ECO:0007669"/>
    <property type="project" value="InterPro"/>
</dbReference>
<keyword evidence="8 11" id="KW-0472">Membrane</keyword>
<dbReference type="GO" id="GO:0016020">
    <property type="term" value="C:membrane"/>
    <property type="evidence" value="ECO:0007669"/>
    <property type="project" value="UniProtKB-SubCell"/>
</dbReference>
<keyword evidence="5" id="KW-0833">Ubl conjugation pathway</keyword>
<dbReference type="GO" id="GO:0008270">
    <property type="term" value="F:zinc ion binding"/>
    <property type="evidence" value="ECO:0007669"/>
    <property type="project" value="UniProtKB-KW"/>
</dbReference>
<evidence type="ECO:0000313" key="14">
    <source>
        <dbReference type="Proteomes" id="UP001515480"/>
    </source>
</evidence>
<proteinExistence type="predicted"/>
<name>A0AB34J9M7_PRYPA</name>
<reference evidence="13 14" key="1">
    <citation type="journal article" date="2024" name="Science">
        <title>Giant polyketide synthase enzymes in the biosynthesis of giant marine polyether toxins.</title>
        <authorList>
            <person name="Fallon T.R."/>
            <person name="Shende V.V."/>
            <person name="Wierzbicki I.H."/>
            <person name="Pendleton A.L."/>
            <person name="Watervoot N.F."/>
            <person name="Auber R.P."/>
            <person name="Gonzalez D.J."/>
            <person name="Wisecaver J.H."/>
            <person name="Moore B.S."/>
        </authorList>
    </citation>
    <scope>NUCLEOTIDE SEQUENCE [LARGE SCALE GENOMIC DNA]</scope>
    <source>
        <strain evidence="13 14">12B1</strain>
    </source>
</reference>
<comment type="subcellular location">
    <subcellularLocation>
        <location evidence="1">Membrane</location>
        <topology evidence="1">Multi-pass membrane protein</topology>
    </subcellularLocation>
</comment>
<dbReference type="SUPFAM" id="SSF57850">
    <property type="entry name" value="RING/U-box"/>
    <property type="match status" value="1"/>
</dbReference>
<comment type="caution">
    <text evidence="13">The sequence shown here is derived from an EMBL/GenBank/DDBJ whole genome shotgun (WGS) entry which is preliminary data.</text>
</comment>
<evidence type="ECO:0000256" key="7">
    <source>
        <dbReference type="ARBA" id="ARBA00022989"/>
    </source>
</evidence>
<evidence type="ECO:0000256" key="10">
    <source>
        <dbReference type="SAM" id="MobiDB-lite"/>
    </source>
</evidence>
<dbReference type="PANTHER" id="PTHR15860">
    <property type="entry name" value="UNCHARACTERIZED RING FINGER-CONTAINING PROTEIN"/>
    <property type="match status" value="1"/>
</dbReference>
<dbReference type="EMBL" id="JBGBPQ010000011">
    <property type="protein sequence ID" value="KAL1516029.1"/>
    <property type="molecule type" value="Genomic_DNA"/>
</dbReference>
<evidence type="ECO:0000259" key="12">
    <source>
        <dbReference type="PROSITE" id="PS50089"/>
    </source>
</evidence>
<keyword evidence="6" id="KW-0862">Zinc</keyword>
<evidence type="ECO:0000256" key="1">
    <source>
        <dbReference type="ARBA" id="ARBA00004141"/>
    </source>
</evidence>
<evidence type="ECO:0000256" key="11">
    <source>
        <dbReference type="SAM" id="Phobius"/>
    </source>
</evidence>
<evidence type="ECO:0000256" key="6">
    <source>
        <dbReference type="ARBA" id="ARBA00022833"/>
    </source>
</evidence>
<keyword evidence="2 11" id="KW-0812">Transmembrane</keyword>
<evidence type="ECO:0000256" key="3">
    <source>
        <dbReference type="ARBA" id="ARBA00022723"/>
    </source>
</evidence>
<dbReference type="Gene3D" id="3.30.40.10">
    <property type="entry name" value="Zinc/RING finger domain, C3HC4 (zinc finger)"/>
    <property type="match status" value="1"/>
</dbReference>
<evidence type="ECO:0000313" key="13">
    <source>
        <dbReference type="EMBL" id="KAL1516029.1"/>
    </source>
</evidence>
<keyword evidence="4 9" id="KW-0863">Zinc-finger</keyword>
<feature type="transmembrane region" description="Helical" evidence="11">
    <location>
        <begin position="89"/>
        <end position="115"/>
    </location>
</feature>
<feature type="domain" description="RING-type" evidence="12">
    <location>
        <begin position="299"/>
        <end position="340"/>
    </location>
</feature>
<evidence type="ECO:0000256" key="5">
    <source>
        <dbReference type="ARBA" id="ARBA00022786"/>
    </source>
</evidence>
<dbReference type="AlphaFoldDB" id="A0AB34J9M7"/>
<dbReference type="PANTHER" id="PTHR15860:SF0">
    <property type="entry name" value="LP20373P"/>
    <property type="match status" value="1"/>
</dbReference>
<dbReference type="InterPro" id="IPR001841">
    <property type="entry name" value="Znf_RING"/>
</dbReference>
<evidence type="ECO:0000256" key="8">
    <source>
        <dbReference type="ARBA" id="ARBA00023136"/>
    </source>
</evidence>
<dbReference type="PROSITE" id="PS00518">
    <property type="entry name" value="ZF_RING_1"/>
    <property type="match status" value="1"/>
</dbReference>
<dbReference type="InterPro" id="IPR017907">
    <property type="entry name" value="Znf_RING_CS"/>
</dbReference>
<evidence type="ECO:0000256" key="2">
    <source>
        <dbReference type="ARBA" id="ARBA00022692"/>
    </source>
</evidence>
<feature type="region of interest" description="Disordered" evidence="10">
    <location>
        <begin position="24"/>
        <end position="55"/>
    </location>
</feature>
<accession>A0AB34J9M7</accession>
<protein>
    <recommendedName>
        <fullName evidence="12">RING-type domain-containing protein</fullName>
    </recommendedName>
</protein>
<dbReference type="SMART" id="SM00184">
    <property type="entry name" value="RING"/>
    <property type="match status" value="1"/>
</dbReference>